<evidence type="ECO:0000256" key="3">
    <source>
        <dbReference type="ARBA" id="ARBA00023004"/>
    </source>
</evidence>
<dbReference type="AlphaFoldDB" id="A0A178MK21"/>
<dbReference type="GO" id="GO:0016705">
    <property type="term" value="F:oxidoreductase activity, acting on paired donors, with incorporation or reduction of molecular oxygen"/>
    <property type="evidence" value="ECO:0007669"/>
    <property type="project" value="UniProtKB-ARBA"/>
</dbReference>
<gene>
    <name evidence="6" type="ORF">A6A03_06905</name>
</gene>
<name>A0A178MK21_9CHLR</name>
<keyword evidence="3" id="KW-0408">Iron</keyword>
<dbReference type="PROSITE" id="PS51296">
    <property type="entry name" value="RIESKE"/>
    <property type="match status" value="1"/>
</dbReference>
<comment type="caution">
    <text evidence="6">The sequence shown here is derived from an EMBL/GenBank/DDBJ whole genome shotgun (WGS) entry which is preliminary data.</text>
</comment>
<reference evidence="6 7" key="1">
    <citation type="submission" date="2016-04" db="EMBL/GenBank/DDBJ databases">
        <title>Chloroflexus islandicus sp. nov., a thermophilic filamentous anoxygenic phototrophic bacterium from geyser Strokkur (Iceland).</title>
        <authorList>
            <person name="Gaisin V.A."/>
            <person name="Kalashnikov A.M."/>
            <person name="Sukhacheva M.V."/>
            <person name="Grouzdev D.S."/>
            <person name="Ivanov T.M."/>
            <person name="Kuznetsov B."/>
            <person name="Gorlenko V.M."/>
        </authorList>
    </citation>
    <scope>NUCLEOTIDE SEQUENCE [LARGE SCALE GENOMIC DNA]</scope>
    <source>
        <strain evidence="7">isl-2</strain>
    </source>
</reference>
<dbReference type="PANTHER" id="PTHR21496:SF23">
    <property type="entry name" value="3-PHENYLPROPIONATE_CINNAMIC ACID DIOXYGENASE FERREDOXIN SUBUNIT"/>
    <property type="match status" value="1"/>
</dbReference>
<feature type="domain" description="Rieske" evidence="5">
    <location>
        <begin position="4"/>
        <end position="99"/>
    </location>
</feature>
<keyword evidence="7" id="KW-1185">Reference proteome</keyword>
<dbReference type="Pfam" id="PF00355">
    <property type="entry name" value="Rieske"/>
    <property type="match status" value="1"/>
</dbReference>
<dbReference type="OrthoDB" id="9795104at2"/>
<evidence type="ECO:0000313" key="6">
    <source>
        <dbReference type="EMBL" id="OAN49030.1"/>
    </source>
</evidence>
<evidence type="ECO:0000313" key="7">
    <source>
        <dbReference type="Proteomes" id="UP000078287"/>
    </source>
</evidence>
<dbReference type="RefSeq" id="WP_066782588.1">
    <property type="nucleotide sequence ID" value="NZ_LWQS01000021.1"/>
</dbReference>
<organism evidence="6 7">
    <name type="scientific">Chloroflexus islandicus</name>
    <dbReference type="NCBI Taxonomy" id="1707952"/>
    <lineage>
        <taxon>Bacteria</taxon>
        <taxon>Bacillati</taxon>
        <taxon>Chloroflexota</taxon>
        <taxon>Chloroflexia</taxon>
        <taxon>Chloroflexales</taxon>
        <taxon>Chloroflexineae</taxon>
        <taxon>Chloroflexaceae</taxon>
        <taxon>Chloroflexus</taxon>
    </lineage>
</organism>
<evidence type="ECO:0000256" key="2">
    <source>
        <dbReference type="ARBA" id="ARBA00022723"/>
    </source>
</evidence>
<dbReference type="EMBL" id="LWQS01000021">
    <property type="protein sequence ID" value="OAN49030.1"/>
    <property type="molecule type" value="Genomic_DNA"/>
</dbReference>
<dbReference type="Gene3D" id="2.102.10.10">
    <property type="entry name" value="Rieske [2Fe-2S] iron-sulphur domain"/>
    <property type="match status" value="1"/>
</dbReference>
<dbReference type="STRING" id="1707952.A6A03_06905"/>
<sequence length="106" mass="11821">MERFKICHRSELPPGQMRYVEIDGLPIGLANVAGTIYAFSDSCRHEGGPLSAGVLIEHTVTCPWHGWTYDVRTGKSIVPPVGLRIATYPVEVIDDEIFIIIDWPEV</sequence>
<evidence type="ECO:0000256" key="1">
    <source>
        <dbReference type="ARBA" id="ARBA00022714"/>
    </source>
</evidence>
<evidence type="ECO:0000256" key="4">
    <source>
        <dbReference type="ARBA" id="ARBA00023014"/>
    </source>
</evidence>
<accession>A0A178MK21</accession>
<proteinExistence type="predicted"/>
<dbReference type="InterPro" id="IPR017941">
    <property type="entry name" value="Rieske_2Fe-2S"/>
</dbReference>
<dbReference type="SUPFAM" id="SSF50022">
    <property type="entry name" value="ISP domain"/>
    <property type="match status" value="1"/>
</dbReference>
<evidence type="ECO:0000259" key="5">
    <source>
        <dbReference type="PROSITE" id="PS51296"/>
    </source>
</evidence>
<dbReference type="InterPro" id="IPR036922">
    <property type="entry name" value="Rieske_2Fe-2S_sf"/>
</dbReference>
<dbReference type="PANTHER" id="PTHR21496">
    <property type="entry name" value="FERREDOXIN-RELATED"/>
    <property type="match status" value="1"/>
</dbReference>
<dbReference type="GO" id="GO:0051537">
    <property type="term" value="F:2 iron, 2 sulfur cluster binding"/>
    <property type="evidence" value="ECO:0007669"/>
    <property type="project" value="UniProtKB-KW"/>
</dbReference>
<dbReference type="FunFam" id="2.102.10.10:FF:000021">
    <property type="entry name" value="Ferredoxin, Rieske superfamily"/>
    <property type="match status" value="1"/>
</dbReference>
<protein>
    <submittedName>
        <fullName evidence="6">(2Fe-2S)-binding protein</fullName>
    </submittedName>
</protein>
<keyword evidence="2" id="KW-0479">Metal-binding</keyword>
<keyword evidence="4" id="KW-0411">Iron-sulfur</keyword>
<dbReference type="GO" id="GO:0046872">
    <property type="term" value="F:metal ion binding"/>
    <property type="evidence" value="ECO:0007669"/>
    <property type="project" value="UniProtKB-KW"/>
</dbReference>
<dbReference type="Proteomes" id="UP000078287">
    <property type="component" value="Unassembled WGS sequence"/>
</dbReference>
<keyword evidence="1" id="KW-0001">2Fe-2S</keyword>
<dbReference type="GO" id="GO:0004497">
    <property type="term" value="F:monooxygenase activity"/>
    <property type="evidence" value="ECO:0007669"/>
    <property type="project" value="UniProtKB-ARBA"/>
</dbReference>